<name>A0A6G6Y8H9_9SPHN</name>
<dbReference type="GO" id="GO:0005886">
    <property type="term" value="C:plasma membrane"/>
    <property type="evidence" value="ECO:0007669"/>
    <property type="project" value="UniProtKB-SubCell"/>
</dbReference>
<evidence type="ECO:0000256" key="1">
    <source>
        <dbReference type="ARBA" id="ARBA00001970"/>
    </source>
</evidence>
<feature type="transmembrane region" description="Helical" evidence="13">
    <location>
        <begin position="12"/>
        <end position="33"/>
    </location>
</feature>
<reference evidence="15 16" key="1">
    <citation type="submission" date="2020-02" db="EMBL/GenBank/DDBJ databases">
        <authorList>
            <person name="Zheng R.K."/>
            <person name="Sun C.M."/>
        </authorList>
    </citation>
    <scope>NUCLEOTIDE SEQUENCE [LARGE SCALE GENOMIC DNA]</scope>
    <source>
        <strain evidence="16">zrk23</strain>
    </source>
</reference>
<accession>A0A6G6Y8H9</accession>
<dbReference type="GO" id="GO:0022904">
    <property type="term" value="P:respiratory electron transport chain"/>
    <property type="evidence" value="ECO:0007669"/>
    <property type="project" value="InterPro"/>
</dbReference>
<evidence type="ECO:0000256" key="10">
    <source>
        <dbReference type="ARBA" id="ARBA00023004"/>
    </source>
</evidence>
<dbReference type="InterPro" id="IPR052168">
    <property type="entry name" value="Cytochrome_b561_oxidase"/>
</dbReference>
<evidence type="ECO:0000256" key="2">
    <source>
        <dbReference type="ARBA" id="ARBA00004651"/>
    </source>
</evidence>
<dbReference type="SUPFAM" id="SSF81342">
    <property type="entry name" value="Transmembrane di-heme cytochromes"/>
    <property type="match status" value="1"/>
</dbReference>
<keyword evidence="10" id="KW-0408">Iron</keyword>
<dbReference type="GO" id="GO:0020037">
    <property type="term" value="F:heme binding"/>
    <property type="evidence" value="ECO:0007669"/>
    <property type="project" value="TreeGrafter"/>
</dbReference>
<proteinExistence type="inferred from homology"/>
<dbReference type="EMBL" id="CP049109">
    <property type="protein sequence ID" value="QIG81107.1"/>
    <property type="molecule type" value="Genomic_DNA"/>
</dbReference>
<organism evidence="15 16">
    <name type="scientific">Stakelama tenebrarum</name>
    <dbReference type="NCBI Taxonomy" id="2711215"/>
    <lineage>
        <taxon>Bacteria</taxon>
        <taxon>Pseudomonadati</taxon>
        <taxon>Pseudomonadota</taxon>
        <taxon>Alphaproteobacteria</taxon>
        <taxon>Sphingomonadales</taxon>
        <taxon>Sphingomonadaceae</taxon>
        <taxon>Stakelama</taxon>
    </lineage>
</organism>
<evidence type="ECO:0000259" key="14">
    <source>
        <dbReference type="Pfam" id="PF01292"/>
    </source>
</evidence>
<feature type="transmembrane region" description="Helical" evidence="13">
    <location>
        <begin position="143"/>
        <end position="166"/>
    </location>
</feature>
<evidence type="ECO:0000256" key="3">
    <source>
        <dbReference type="ARBA" id="ARBA00022448"/>
    </source>
</evidence>
<comment type="subcellular location">
    <subcellularLocation>
        <location evidence="2">Cell membrane</location>
        <topology evidence="2">Multi-pass membrane protein</topology>
    </subcellularLocation>
</comment>
<gene>
    <name evidence="15" type="ORF">G5C33_15845</name>
</gene>
<keyword evidence="8" id="KW-0249">Electron transport</keyword>
<evidence type="ECO:0000256" key="13">
    <source>
        <dbReference type="SAM" id="Phobius"/>
    </source>
</evidence>
<keyword evidence="4" id="KW-1003">Cell membrane</keyword>
<feature type="transmembrane region" description="Helical" evidence="13">
    <location>
        <begin position="84"/>
        <end position="104"/>
    </location>
</feature>
<sequence length="176" mass="19569">MATTDADRYDRVAIALHWLVAALVIINLVLGLFHESLFDARQVIPLHKSIGMTVLLLSIARVVWRLGHRAPALPAQMPGWEKASAHATHLALYGLILLLPLTGWMMSSNPERPRPVGWFGLFDFPVLPINEALAGFGHEAHEILGFAMLALVVLHIAAALRHQFILRDRVLSRMAR</sequence>
<dbReference type="Proteomes" id="UP000501568">
    <property type="component" value="Chromosome"/>
</dbReference>
<keyword evidence="3" id="KW-0813">Transport</keyword>
<dbReference type="RefSeq" id="WP_165328036.1">
    <property type="nucleotide sequence ID" value="NZ_CP049109.1"/>
</dbReference>
<evidence type="ECO:0000256" key="9">
    <source>
        <dbReference type="ARBA" id="ARBA00022989"/>
    </source>
</evidence>
<evidence type="ECO:0000256" key="4">
    <source>
        <dbReference type="ARBA" id="ARBA00022475"/>
    </source>
</evidence>
<evidence type="ECO:0000256" key="7">
    <source>
        <dbReference type="ARBA" id="ARBA00022723"/>
    </source>
</evidence>
<dbReference type="KEGG" id="spzr:G5C33_15845"/>
<dbReference type="InterPro" id="IPR011577">
    <property type="entry name" value="Cyt_b561_bac/Ni-Hgenase"/>
</dbReference>
<evidence type="ECO:0000256" key="11">
    <source>
        <dbReference type="ARBA" id="ARBA00023136"/>
    </source>
</evidence>
<comment type="similarity">
    <text evidence="12">Belongs to the cytochrome b561 family.</text>
</comment>
<keyword evidence="16" id="KW-1185">Reference proteome</keyword>
<dbReference type="AlphaFoldDB" id="A0A6G6Y8H9"/>
<evidence type="ECO:0000256" key="5">
    <source>
        <dbReference type="ARBA" id="ARBA00022617"/>
    </source>
</evidence>
<feature type="domain" description="Cytochrome b561 bacterial/Ni-hydrogenase" evidence="14">
    <location>
        <begin position="8"/>
        <end position="174"/>
    </location>
</feature>
<evidence type="ECO:0000313" key="16">
    <source>
        <dbReference type="Proteomes" id="UP000501568"/>
    </source>
</evidence>
<keyword evidence="7" id="KW-0479">Metal-binding</keyword>
<dbReference type="Gene3D" id="1.20.950.20">
    <property type="entry name" value="Transmembrane di-heme cytochromes, Chain C"/>
    <property type="match status" value="2"/>
</dbReference>
<keyword evidence="5" id="KW-0349">Heme</keyword>
<evidence type="ECO:0000256" key="12">
    <source>
        <dbReference type="ARBA" id="ARBA00037975"/>
    </source>
</evidence>
<comment type="cofactor">
    <cofactor evidence="1">
        <name>heme b</name>
        <dbReference type="ChEBI" id="CHEBI:60344"/>
    </cofactor>
</comment>
<evidence type="ECO:0000256" key="6">
    <source>
        <dbReference type="ARBA" id="ARBA00022692"/>
    </source>
</evidence>
<feature type="transmembrane region" description="Helical" evidence="13">
    <location>
        <begin position="45"/>
        <end position="64"/>
    </location>
</feature>
<keyword evidence="9 13" id="KW-1133">Transmembrane helix</keyword>
<dbReference type="GO" id="GO:0009055">
    <property type="term" value="F:electron transfer activity"/>
    <property type="evidence" value="ECO:0007669"/>
    <property type="project" value="InterPro"/>
</dbReference>
<dbReference type="InterPro" id="IPR016174">
    <property type="entry name" value="Di-haem_cyt_TM"/>
</dbReference>
<protein>
    <submittedName>
        <fullName evidence="15">Cytochrome b</fullName>
    </submittedName>
</protein>
<evidence type="ECO:0000256" key="8">
    <source>
        <dbReference type="ARBA" id="ARBA00022982"/>
    </source>
</evidence>
<dbReference type="PANTHER" id="PTHR30529:SF1">
    <property type="entry name" value="CYTOCHROME B561 HOMOLOG 2"/>
    <property type="match status" value="1"/>
</dbReference>
<keyword evidence="11 13" id="KW-0472">Membrane</keyword>
<dbReference type="Pfam" id="PF01292">
    <property type="entry name" value="Ni_hydr_CYTB"/>
    <property type="match status" value="1"/>
</dbReference>
<evidence type="ECO:0000313" key="15">
    <source>
        <dbReference type="EMBL" id="QIG81107.1"/>
    </source>
</evidence>
<keyword evidence="6 13" id="KW-0812">Transmembrane</keyword>
<dbReference type="GO" id="GO:0046872">
    <property type="term" value="F:metal ion binding"/>
    <property type="evidence" value="ECO:0007669"/>
    <property type="project" value="UniProtKB-KW"/>
</dbReference>
<dbReference type="PANTHER" id="PTHR30529">
    <property type="entry name" value="CYTOCHROME B561"/>
    <property type="match status" value="1"/>
</dbReference>